<reference evidence="2 3" key="2">
    <citation type="submission" date="2017-09" db="EMBL/GenBank/DDBJ databases">
        <title>Extensive intraspecific genome diversity in a model arbuscular mycorrhizal fungus.</title>
        <authorList>
            <person name="Chen E.C."/>
            <person name="Morin E."/>
            <person name="Beaudet D."/>
            <person name="Noel J."/>
            <person name="Ndikumana S."/>
            <person name="Charron P."/>
            <person name="St-Onge C."/>
            <person name="Giorgi J."/>
            <person name="Grigoriev I.V."/>
            <person name="Roux C."/>
            <person name="Martin F.M."/>
            <person name="Corradi N."/>
        </authorList>
    </citation>
    <scope>NUCLEOTIDE SEQUENCE [LARGE SCALE GENOMIC DNA]</scope>
    <source>
        <strain evidence="2 3">A5</strain>
    </source>
</reference>
<evidence type="ECO:0000313" key="2">
    <source>
        <dbReference type="EMBL" id="PKC04148.1"/>
    </source>
</evidence>
<organism evidence="2 3">
    <name type="scientific">Rhizophagus irregularis</name>
    <dbReference type="NCBI Taxonomy" id="588596"/>
    <lineage>
        <taxon>Eukaryota</taxon>
        <taxon>Fungi</taxon>
        <taxon>Fungi incertae sedis</taxon>
        <taxon>Mucoromycota</taxon>
        <taxon>Glomeromycotina</taxon>
        <taxon>Glomeromycetes</taxon>
        <taxon>Glomerales</taxon>
        <taxon>Glomeraceae</taxon>
        <taxon>Rhizophagus</taxon>
    </lineage>
</organism>
<dbReference type="VEuPathDB" id="FungiDB:RhiirA1_465023"/>
<dbReference type="Proteomes" id="UP000232722">
    <property type="component" value="Unassembled WGS sequence"/>
</dbReference>
<evidence type="ECO:0000256" key="1">
    <source>
        <dbReference type="SAM" id="Coils"/>
    </source>
</evidence>
<dbReference type="AlphaFoldDB" id="A0A2N0PBG4"/>
<evidence type="ECO:0000313" key="3">
    <source>
        <dbReference type="Proteomes" id="UP000232722"/>
    </source>
</evidence>
<dbReference type="EMBL" id="LLXJ01001058">
    <property type="protein sequence ID" value="PKC04148.1"/>
    <property type="molecule type" value="Genomic_DNA"/>
</dbReference>
<gene>
    <name evidence="2" type="ORF">RhiirA5_502973</name>
</gene>
<comment type="caution">
    <text evidence="2">The sequence shown here is derived from an EMBL/GenBank/DDBJ whole genome shotgun (WGS) entry which is preliminary data.</text>
</comment>
<accession>A0A2N0PBG4</accession>
<dbReference type="VEuPathDB" id="FungiDB:FUN_000571"/>
<dbReference type="VEuPathDB" id="FungiDB:RhiirFUN_010410"/>
<reference evidence="2 3" key="1">
    <citation type="submission" date="2016-04" db="EMBL/GenBank/DDBJ databases">
        <title>Genome analyses suggest a sexual origin of heterokaryosis in a supposedly ancient asexual fungus.</title>
        <authorList>
            <person name="Ropars J."/>
            <person name="Sedzielewska K."/>
            <person name="Noel J."/>
            <person name="Charron P."/>
            <person name="Farinelli L."/>
            <person name="Marton T."/>
            <person name="Kruger M."/>
            <person name="Pelin A."/>
            <person name="Brachmann A."/>
            <person name="Corradi N."/>
        </authorList>
    </citation>
    <scope>NUCLEOTIDE SEQUENCE [LARGE SCALE GENOMIC DNA]</scope>
    <source>
        <strain evidence="2 3">A5</strain>
    </source>
</reference>
<name>A0A2N0PBG4_9GLOM</name>
<keyword evidence="1" id="KW-0175">Coiled coil</keyword>
<protein>
    <submittedName>
        <fullName evidence="2">Uncharacterized protein</fullName>
    </submittedName>
</protein>
<feature type="coiled-coil region" evidence="1">
    <location>
        <begin position="311"/>
        <end position="338"/>
    </location>
</feature>
<proteinExistence type="predicted"/>
<sequence length="637" mass="73729">MVRKVVFFVSKKPKSSKALQELYRLQPEFNGKLVYFFYKKTQYVEGLLVYDKKDKTFYVFDKKTNEKFSTFASWIKFLKNKRVFSGVRSALATIFFEPNSSSFNLASLLRTEQISYWKSNNSTSIKEVTSFIKTLIASNQKFFSVGIREIFNGIGVTFFESKQKLEKDLIIKWQNNLISYELYVLGKSTKEINGIATGIATERTLSEINKTIDYVSMTKICTGQKTKGFEQNQSQHNETYRRIDCYLLVTETNICENCQKLQDTLIKIKNRNQTNALPVKVIHASQEVLAKKIQLQRKKIANKDQVIHTLRAQLQHKVEKEEEKVSKELNQIAQTISNEVAENKIDISSFNPIFRELIRIQSGKANGVKYHPMFMRWAISVYSRAGRAAYEVMKGIMRLPSISTIKNYINENQQHSGWQNKTARLILEKMAIENIGSCGRIGFFSHDTFKIQKGYLDFEDEKEELQSFIMQSYYGINTLTAHEINKILFQLAANLECIGIHTCRSICDGAGENRNHIKSFDWWASSWSLGDVVEVNIEKNNYERAKIITTNLDHSKFTVCLLDPSFSSEFQVDRSSLRPPMPTKLNWKINDSCEFKNPKDNKWHVATRTPKNTYNTGIQFCINLLCNFLISHMFEIV</sequence>